<keyword evidence="2 7" id="KW-0699">rRNA-binding</keyword>
<dbReference type="SUPFAM" id="SSF55653">
    <property type="entry name" value="Ribosomal protein L9 C-domain"/>
    <property type="match status" value="1"/>
</dbReference>
<evidence type="ECO:0000313" key="14">
    <source>
        <dbReference type="Proteomes" id="UP000228560"/>
    </source>
</evidence>
<dbReference type="InterPro" id="IPR000244">
    <property type="entry name" value="Ribosomal_bL9"/>
</dbReference>
<reference evidence="14 15" key="2">
    <citation type="submission" date="2017-09" db="EMBL/GenBank/DDBJ databases">
        <title>Depth-based differentiation of microbial function through sediment-hosted aquifers and enrichment of novel symbionts in the deep terrestrial subsurface.</title>
        <authorList>
            <person name="Probst A.J."/>
            <person name="Ladd B."/>
            <person name="Jarett J.K."/>
            <person name="Geller-Mcgrath D.E."/>
            <person name="Sieber C.M."/>
            <person name="Emerson J.B."/>
            <person name="Anantharaman K."/>
            <person name="Thomas B.C."/>
            <person name="Malmstrom R."/>
            <person name="Stieglmeier M."/>
            <person name="Klingl A."/>
            <person name="Woyke T."/>
            <person name="Ryan C.M."/>
            <person name="Banfield J.F."/>
        </authorList>
    </citation>
    <scope>NUCLEOTIDE SEQUENCE [LARGE SCALE GENOMIC DNA]</scope>
    <source>
        <strain evidence="11">CG_4_10_14_3_um_filter_34_13</strain>
        <strain evidence="12">CG_4_9_14_3_um_filter_33_16</strain>
    </source>
</reference>
<dbReference type="EMBL" id="PFTV01000052">
    <property type="protein sequence ID" value="PJB57499.1"/>
    <property type="molecule type" value="Genomic_DNA"/>
</dbReference>
<keyword evidence="4 7" id="KW-0689">Ribosomal protein</keyword>
<dbReference type="EMBL" id="PFKO01000099">
    <property type="protein sequence ID" value="PIY33271.1"/>
    <property type="molecule type" value="Genomic_DNA"/>
</dbReference>
<evidence type="ECO:0000313" key="10">
    <source>
        <dbReference type="EMBL" id="PIX34830.1"/>
    </source>
</evidence>
<evidence type="ECO:0000313" key="13">
    <source>
        <dbReference type="Proteomes" id="UP000182763"/>
    </source>
</evidence>
<evidence type="ECO:0000256" key="2">
    <source>
        <dbReference type="ARBA" id="ARBA00022730"/>
    </source>
</evidence>
<dbReference type="SUPFAM" id="SSF55658">
    <property type="entry name" value="L9 N-domain-like"/>
    <property type="match status" value="1"/>
</dbReference>
<dbReference type="InterPro" id="IPR036935">
    <property type="entry name" value="Ribosomal_bL9_N_sf"/>
</dbReference>
<dbReference type="PANTHER" id="PTHR21368">
    <property type="entry name" value="50S RIBOSOMAL PROTEIN L9"/>
    <property type="match status" value="1"/>
</dbReference>
<dbReference type="InterPro" id="IPR020594">
    <property type="entry name" value="Ribosomal_bL9_bac/chp"/>
</dbReference>
<evidence type="ECO:0000313" key="9">
    <source>
        <dbReference type="EMBL" id="OIP72146.1"/>
    </source>
</evidence>
<dbReference type="HAMAP" id="MF_00503">
    <property type="entry name" value="Ribosomal_bL9"/>
    <property type="match status" value="1"/>
</dbReference>
<dbReference type="InterPro" id="IPR009027">
    <property type="entry name" value="Ribosomal_bL9/RNase_H1_N"/>
</dbReference>
<dbReference type="RefSeq" id="WP_406607079.1">
    <property type="nucleotide sequence ID" value="NZ_PFKO01000099.1"/>
</dbReference>
<dbReference type="InterPro" id="IPR036791">
    <property type="entry name" value="Ribosomal_bL9_C_sf"/>
</dbReference>
<dbReference type="AlphaFoldDB" id="A0A1J5GRD3"/>
<dbReference type="GO" id="GO:1990904">
    <property type="term" value="C:ribonucleoprotein complex"/>
    <property type="evidence" value="ECO:0007669"/>
    <property type="project" value="UniProtKB-KW"/>
</dbReference>
<evidence type="ECO:0000313" key="15">
    <source>
        <dbReference type="Proteomes" id="UP000230646"/>
    </source>
</evidence>
<evidence type="ECO:0000259" key="8">
    <source>
        <dbReference type="PROSITE" id="PS00651"/>
    </source>
</evidence>
<dbReference type="GO" id="GO:0005840">
    <property type="term" value="C:ribosome"/>
    <property type="evidence" value="ECO:0007669"/>
    <property type="project" value="UniProtKB-KW"/>
</dbReference>
<gene>
    <name evidence="7" type="primary">rplI</name>
    <name evidence="9" type="ORF">AUK42_02545</name>
    <name evidence="12" type="ORF">CO097_02225</name>
    <name evidence="11" type="ORF">COZ07_02780</name>
    <name evidence="10" type="ORF">COZ58_02470</name>
</gene>
<dbReference type="PROSITE" id="PS00651">
    <property type="entry name" value="RIBOSOMAL_L9"/>
    <property type="match status" value="1"/>
</dbReference>
<accession>A0A2M8CES4</accession>
<keyword evidence="5 7" id="KW-0687">Ribonucleoprotein</keyword>
<evidence type="ECO:0000256" key="5">
    <source>
        <dbReference type="ARBA" id="ARBA00023274"/>
    </source>
</evidence>
<dbReference type="EMBL" id="MNYY01000051">
    <property type="protein sequence ID" value="OIP72146.1"/>
    <property type="molecule type" value="Genomic_DNA"/>
</dbReference>
<name>A0A1J5GRD3_9BACT</name>
<comment type="function">
    <text evidence="7">Binds to the 23S rRNA.</text>
</comment>
<dbReference type="GO" id="GO:0006412">
    <property type="term" value="P:translation"/>
    <property type="evidence" value="ECO:0007669"/>
    <property type="project" value="UniProtKB-UniRule"/>
</dbReference>
<sequence>MKVILKQNIEKVGQVGDVVEVSDGFGRNFLLPRGKAMSYTKGNFKQVEYLKKSELEKKDKELSEAKNLAEKLNNISLEIKVKAGKEGKLFGSITSKDITEIILNKYKIELDKKKIDLKESLKKLGIHNISINLYKDVVSQIKVNLISDSPSEQEQQIEDTKKE</sequence>
<dbReference type="InterPro" id="IPR020069">
    <property type="entry name" value="Ribosomal_bL9_C"/>
</dbReference>
<protein>
    <recommendedName>
        <fullName evidence="6 7">Large ribosomal subunit protein bL9</fullName>
    </recommendedName>
</protein>
<dbReference type="Proteomes" id="UP000231493">
    <property type="component" value="Unassembled WGS sequence"/>
</dbReference>
<accession>A0A1J5GRD3</accession>
<evidence type="ECO:0000256" key="4">
    <source>
        <dbReference type="ARBA" id="ARBA00022980"/>
    </source>
</evidence>
<evidence type="ECO:0000256" key="1">
    <source>
        <dbReference type="ARBA" id="ARBA00010605"/>
    </source>
</evidence>
<dbReference type="Proteomes" id="UP000228560">
    <property type="component" value="Unassembled WGS sequence"/>
</dbReference>
<dbReference type="NCBIfam" id="TIGR00158">
    <property type="entry name" value="L9"/>
    <property type="match status" value="1"/>
</dbReference>
<organism evidence="9 13">
    <name type="scientific">Candidatus Infernicultor aquiphilus</name>
    <dbReference type="NCBI Taxonomy" id="1805029"/>
    <lineage>
        <taxon>Bacteria</taxon>
        <taxon>Pseudomonadati</taxon>
        <taxon>Atribacterota</taxon>
        <taxon>Candidatus Phoenicimicrobiia</taxon>
        <taxon>Candidatus Pheonicimicrobiales</taxon>
        <taxon>Candidatus Phoenicimicrobiaceae</taxon>
        <taxon>Candidatus Infernicultor</taxon>
    </lineage>
</organism>
<dbReference type="Proteomes" id="UP000182763">
    <property type="component" value="Unassembled WGS sequence"/>
</dbReference>
<comment type="similarity">
    <text evidence="1 7">Belongs to the bacterial ribosomal protein bL9 family.</text>
</comment>
<evidence type="ECO:0000256" key="3">
    <source>
        <dbReference type="ARBA" id="ARBA00022884"/>
    </source>
</evidence>
<dbReference type="GO" id="GO:0019843">
    <property type="term" value="F:rRNA binding"/>
    <property type="evidence" value="ECO:0007669"/>
    <property type="project" value="UniProtKB-UniRule"/>
</dbReference>
<evidence type="ECO:0000256" key="6">
    <source>
        <dbReference type="ARBA" id="ARBA00035292"/>
    </source>
</evidence>
<evidence type="ECO:0000256" key="7">
    <source>
        <dbReference type="HAMAP-Rule" id="MF_00503"/>
    </source>
</evidence>
<dbReference type="Pfam" id="PF01281">
    <property type="entry name" value="Ribosomal_L9_N"/>
    <property type="match status" value="1"/>
</dbReference>
<feature type="domain" description="Ribosomal protein L9" evidence="8">
    <location>
        <begin position="13"/>
        <end position="40"/>
    </location>
</feature>
<accession>A0A2M7PS91</accession>
<evidence type="ECO:0000313" key="11">
    <source>
        <dbReference type="EMBL" id="PIY33271.1"/>
    </source>
</evidence>
<comment type="caution">
    <text evidence="9">The sequence shown here is derived from an EMBL/GenBank/DDBJ whole genome shotgun (WGS) entry which is preliminary data.</text>
</comment>
<dbReference type="GO" id="GO:0003735">
    <property type="term" value="F:structural constituent of ribosome"/>
    <property type="evidence" value="ECO:0007669"/>
    <property type="project" value="InterPro"/>
</dbReference>
<dbReference type="STRING" id="1805029.AUK42_02545"/>
<reference evidence="9 13" key="1">
    <citation type="journal article" date="2016" name="Environ. Microbiol.">
        <title>Genomic resolution of a cold subsurface aquifer community provides metabolic insights for novel microbes adapted to high CO concentrations.</title>
        <authorList>
            <person name="Probst A.J."/>
            <person name="Castelle C.J."/>
            <person name="Singh A."/>
            <person name="Brown C.T."/>
            <person name="Anantharaman K."/>
            <person name="Sharon I."/>
            <person name="Hug L.A."/>
            <person name="Burstein D."/>
            <person name="Emerson J.B."/>
            <person name="Thomas B.C."/>
            <person name="Banfield J.F."/>
        </authorList>
    </citation>
    <scope>NUCLEOTIDE SEQUENCE [LARGE SCALE GENOMIC DNA]</scope>
    <source>
        <strain evidence="9">CG2_30_33_13</strain>
    </source>
</reference>
<dbReference type="InterPro" id="IPR020070">
    <property type="entry name" value="Ribosomal_bL9_N"/>
</dbReference>
<keyword evidence="3 7" id="KW-0694">RNA-binding</keyword>
<dbReference type="Gene3D" id="3.10.430.100">
    <property type="entry name" value="Ribosomal protein L9, C-terminal domain"/>
    <property type="match status" value="1"/>
</dbReference>
<reference evidence="10" key="3">
    <citation type="submission" date="2017-09" db="EMBL/GenBank/DDBJ databases">
        <title>Depth-based differentiation of microbial function through sediment-hosted aquifers and enrichment of novel symbionts in the deep terrestrial subsurface.</title>
        <authorList>
            <person name="Probst A.J."/>
            <person name="Ladd B."/>
            <person name="Jarett J.K."/>
            <person name="Geller-Mcgrath D.E."/>
            <person name="Sieber C.M.K."/>
            <person name="Emerson J.B."/>
            <person name="Anantharaman K."/>
            <person name="Thomas B.C."/>
            <person name="Malmstrom R."/>
            <person name="Stieglmeier M."/>
            <person name="Klingl A."/>
            <person name="Woyke T."/>
            <person name="Ryan C.M."/>
            <person name="Banfield J.F."/>
        </authorList>
    </citation>
    <scope>NUCLEOTIDE SEQUENCE</scope>
    <source>
        <strain evidence="10">CG_4_8_14_3_um_filter_34_18</strain>
    </source>
</reference>
<evidence type="ECO:0000313" key="12">
    <source>
        <dbReference type="EMBL" id="PJB57499.1"/>
    </source>
</evidence>
<proteinExistence type="inferred from homology"/>
<dbReference type="Pfam" id="PF03948">
    <property type="entry name" value="Ribosomal_L9_C"/>
    <property type="match status" value="1"/>
</dbReference>
<accession>A0A2M7K9L3</accession>
<dbReference type="Proteomes" id="UP000230646">
    <property type="component" value="Unassembled WGS sequence"/>
</dbReference>
<dbReference type="EMBL" id="PFIP01000046">
    <property type="protein sequence ID" value="PIX34830.1"/>
    <property type="molecule type" value="Genomic_DNA"/>
</dbReference>
<dbReference type="Gene3D" id="3.40.5.10">
    <property type="entry name" value="Ribosomal protein L9, N-terminal domain"/>
    <property type="match status" value="1"/>
</dbReference>